<sequence length="195" mass="21958">MKDQEFIAHFDGSPEVTVWARLRIGPLMAIAHEFGYELASYRPGLRGAPSSFTFTRDDSELARRRAAWAHYHYRINGAWWATTTPGPSLTAISPMRAGEARFGLFLYELWPPRRYLVRIAAVAGAASVLGVVLLFVAWPGALACLAVVLLCVGLLIWGPGWRARKEAEYRRTLEDFERQRVYWSYQQHGDAADSG</sequence>
<dbReference type="EMBL" id="VDLY02000006">
    <property type="protein sequence ID" value="KAB8166368.1"/>
    <property type="molecule type" value="Genomic_DNA"/>
</dbReference>
<gene>
    <name evidence="2" type="ORF">FH607_011080</name>
</gene>
<dbReference type="AlphaFoldDB" id="A0A5N6AFN1"/>
<dbReference type="Proteomes" id="UP000314251">
    <property type="component" value="Unassembled WGS sequence"/>
</dbReference>
<feature type="transmembrane region" description="Helical" evidence="1">
    <location>
        <begin position="140"/>
        <end position="161"/>
    </location>
</feature>
<accession>A0A5N6AFN1</accession>
<comment type="caution">
    <text evidence="2">The sequence shown here is derived from an EMBL/GenBank/DDBJ whole genome shotgun (WGS) entry which is preliminary data.</text>
</comment>
<feature type="transmembrane region" description="Helical" evidence="1">
    <location>
        <begin position="115"/>
        <end position="134"/>
    </location>
</feature>
<keyword evidence="3" id="KW-1185">Reference proteome</keyword>
<dbReference type="RefSeq" id="WP_139667493.1">
    <property type="nucleotide sequence ID" value="NZ_VDLY02000006.1"/>
</dbReference>
<dbReference type="OrthoDB" id="4232556at2"/>
<keyword evidence="1" id="KW-1133">Transmembrane helix</keyword>
<evidence type="ECO:0000313" key="2">
    <source>
        <dbReference type="EMBL" id="KAB8166368.1"/>
    </source>
</evidence>
<keyword evidence="1" id="KW-0472">Membrane</keyword>
<proteinExistence type="predicted"/>
<keyword evidence="1" id="KW-0812">Transmembrane</keyword>
<protein>
    <submittedName>
        <fullName evidence="2">Uncharacterized protein</fullName>
    </submittedName>
</protein>
<evidence type="ECO:0000313" key="3">
    <source>
        <dbReference type="Proteomes" id="UP000314251"/>
    </source>
</evidence>
<name>A0A5N6AFN1_9ACTN</name>
<reference evidence="2" key="1">
    <citation type="submission" date="2019-10" db="EMBL/GenBank/DDBJ databases">
        <title>Nonomuraea sp. nov., isolated from Phyllanthus amarus.</title>
        <authorList>
            <person name="Klykleung N."/>
            <person name="Tanasupawat S."/>
        </authorList>
    </citation>
    <scope>NUCLEOTIDE SEQUENCE [LARGE SCALE GENOMIC DNA]</scope>
    <source>
        <strain evidence="2">3MP-10</strain>
    </source>
</reference>
<evidence type="ECO:0000256" key="1">
    <source>
        <dbReference type="SAM" id="Phobius"/>
    </source>
</evidence>
<organism evidence="2 3">
    <name type="scientific">Streptomyces mimosae</name>
    <dbReference type="NCBI Taxonomy" id="2586635"/>
    <lineage>
        <taxon>Bacteria</taxon>
        <taxon>Bacillati</taxon>
        <taxon>Actinomycetota</taxon>
        <taxon>Actinomycetes</taxon>
        <taxon>Kitasatosporales</taxon>
        <taxon>Streptomycetaceae</taxon>
        <taxon>Streptomyces</taxon>
    </lineage>
</organism>